<evidence type="ECO:0000259" key="4">
    <source>
        <dbReference type="Pfam" id="PF10374"/>
    </source>
</evidence>
<dbReference type="Gene3D" id="1.25.40.10">
    <property type="entry name" value="Tetratricopeptide repeat domain"/>
    <property type="match status" value="1"/>
</dbReference>
<dbReference type="Pfam" id="PF10374">
    <property type="entry name" value="EST1"/>
    <property type="match status" value="1"/>
</dbReference>
<keyword evidence="1" id="KW-0677">Repeat</keyword>
<dbReference type="InParanoid" id="A0A7J7CU47"/>
<dbReference type="GO" id="GO:0042162">
    <property type="term" value="F:telomeric DNA binding"/>
    <property type="evidence" value="ECO:0007669"/>
    <property type="project" value="TreeGrafter"/>
</dbReference>
<dbReference type="Pfam" id="PF10373">
    <property type="entry name" value="EST1_DNA_bind"/>
    <property type="match status" value="1"/>
</dbReference>
<dbReference type="InterPro" id="IPR045153">
    <property type="entry name" value="Est1/Ebs1-like"/>
</dbReference>
<keyword evidence="6" id="KW-1185">Reference proteome</keyword>
<evidence type="ECO:0000259" key="3">
    <source>
        <dbReference type="Pfam" id="PF10373"/>
    </source>
</evidence>
<dbReference type="PANTHER" id="PTHR15696:SF25">
    <property type="entry name" value="OS08G0305300 PROTEIN"/>
    <property type="match status" value="1"/>
</dbReference>
<dbReference type="SUPFAM" id="SSF48452">
    <property type="entry name" value="TPR-like"/>
    <property type="match status" value="1"/>
</dbReference>
<dbReference type="GO" id="GO:0000184">
    <property type="term" value="P:nuclear-transcribed mRNA catabolic process, nonsense-mediated decay"/>
    <property type="evidence" value="ECO:0007669"/>
    <property type="project" value="TreeGrafter"/>
</dbReference>
<feature type="domain" description="DNA/RNA-binding" evidence="3">
    <location>
        <begin position="206"/>
        <end position="540"/>
    </location>
</feature>
<dbReference type="GO" id="GO:0005697">
    <property type="term" value="C:telomerase holoenzyme complex"/>
    <property type="evidence" value="ECO:0007669"/>
    <property type="project" value="TreeGrafter"/>
</dbReference>
<reference evidence="5 6" key="1">
    <citation type="journal article" date="2020" name="Nat. Commun.">
        <title>Genome of Tripterygium wilfordii and identification of cytochrome P450 involved in triptolide biosynthesis.</title>
        <authorList>
            <person name="Tu L."/>
            <person name="Su P."/>
            <person name="Zhang Z."/>
            <person name="Gao L."/>
            <person name="Wang J."/>
            <person name="Hu T."/>
            <person name="Zhou J."/>
            <person name="Zhang Y."/>
            <person name="Zhao Y."/>
            <person name="Liu Y."/>
            <person name="Song Y."/>
            <person name="Tong Y."/>
            <person name="Lu Y."/>
            <person name="Yang J."/>
            <person name="Xu C."/>
            <person name="Jia M."/>
            <person name="Peters R.J."/>
            <person name="Huang L."/>
            <person name="Gao W."/>
        </authorList>
    </citation>
    <scope>NUCLEOTIDE SEQUENCE [LARGE SCALE GENOMIC DNA]</scope>
    <source>
        <strain evidence="6">cv. XIE 37</strain>
        <tissue evidence="5">Leaf</tissue>
    </source>
</reference>
<evidence type="ECO:0000313" key="6">
    <source>
        <dbReference type="Proteomes" id="UP000593562"/>
    </source>
</evidence>
<dbReference type="InterPro" id="IPR011990">
    <property type="entry name" value="TPR-like_helical_dom_sf"/>
</dbReference>
<feature type="region of interest" description="Disordered" evidence="2">
    <location>
        <begin position="952"/>
        <end position="971"/>
    </location>
</feature>
<comment type="caution">
    <text evidence="5">The sequence shown here is derived from an EMBL/GenBank/DDBJ whole genome shotgun (WGS) entry which is preliminary data.</text>
</comment>
<name>A0A7J7CU47_TRIWF</name>
<gene>
    <name evidence="5" type="ORF">HS088_TW13G00529</name>
</gene>
<dbReference type="EMBL" id="JAAARO010000013">
    <property type="protein sequence ID" value="KAF5737642.1"/>
    <property type="molecule type" value="Genomic_DNA"/>
</dbReference>
<dbReference type="FunFam" id="1.25.40.10:FF:000225">
    <property type="entry name" value="Protein SMG7"/>
    <property type="match status" value="1"/>
</dbReference>
<dbReference type="GO" id="GO:0070034">
    <property type="term" value="F:telomerase RNA binding"/>
    <property type="evidence" value="ECO:0007669"/>
    <property type="project" value="TreeGrafter"/>
</dbReference>
<dbReference type="OrthoDB" id="69928at2759"/>
<protein>
    <submittedName>
        <fullName evidence="5">Protein SMG7-like</fullName>
    </submittedName>
</protein>
<feature type="region of interest" description="Disordered" evidence="2">
    <location>
        <begin position="809"/>
        <end position="845"/>
    </location>
</feature>
<dbReference type="AlphaFoldDB" id="A0A7J7CU47"/>
<accession>A0A7J7CU47</accession>
<dbReference type="Proteomes" id="UP000593562">
    <property type="component" value="Unassembled WGS sequence"/>
</dbReference>
<organism evidence="5 6">
    <name type="scientific">Tripterygium wilfordii</name>
    <name type="common">Thunder God vine</name>
    <dbReference type="NCBI Taxonomy" id="458696"/>
    <lineage>
        <taxon>Eukaryota</taxon>
        <taxon>Viridiplantae</taxon>
        <taxon>Streptophyta</taxon>
        <taxon>Embryophyta</taxon>
        <taxon>Tracheophyta</taxon>
        <taxon>Spermatophyta</taxon>
        <taxon>Magnoliopsida</taxon>
        <taxon>eudicotyledons</taxon>
        <taxon>Gunneridae</taxon>
        <taxon>Pentapetalae</taxon>
        <taxon>rosids</taxon>
        <taxon>fabids</taxon>
        <taxon>Celastrales</taxon>
        <taxon>Celastraceae</taxon>
        <taxon>Tripterygium</taxon>
    </lineage>
</organism>
<evidence type="ECO:0000256" key="1">
    <source>
        <dbReference type="ARBA" id="ARBA00022737"/>
    </source>
</evidence>
<feature type="domain" description="Telomerase activating protein Est1-like N-terminal" evidence="4">
    <location>
        <begin position="70"/>
        <end position="193"/>
    </location>
</feature>
<dbReference type="InterPro" id="IPR019458">
    <property type="entry name" value="Est1-like_N"/>
</dbReference>
<dbReference type="PANTHER" id="PTHR15696">
    <property type="entry name" value="SMG-7 SUPPRESSOR WITH MORPHOLOGICAL EFFECT ON GENITALIA PROTEIN 7"/>
    <property type="match status" value="1"/>
</dbReference>
<sequence>MMTIMMDNSPDLSSGERAQRLYNKNVELDNKRRRSAQARIPSDPNAWQQMRENYEAIILEDHAFAEQHEIEYALWQLHYRRIEELRRHFNAAVAPTGLATSQRGKVSTRPERIAKIRSQFKNFLSEATGFYHDLMLKIKAKYGLPLGYFSDDPETLIIVSKDGNKSTERKKGLVSCYRCLIYLGDLSRYKGLYGEGDSKTRDFAAASSYYMQACSLWPSSGNPHHQLAIVASYSGDELLPIYCYFRSLAVDNPFPTARDNLIVAFEKNRQSFFLLLDDANGTSMKSAPTQMNVKEKGRVGATTLNDSKVEASSVKENSSRKPKGFKAFSIGFVRLNGILFTRTSLETFGEVFSMVRGDLIELLSSGPEENYKFGSGAADIGILIVRLIAILIFTVHNMSREVDNQSYADILQRSFLLKNAFTSVFEFTGLIVKRCLQLLDASESSLLPGVLIFMEWLACHPDIAAGSEVEEKQAAARSFFWNNCVLLMNKLLSNTIISIEDNKDETCFFNMSRYDEGETGNRLALWEDFELRGFLPLASAQSIIDFSRKQSPGSDGIGKAKRARLQRIISAGKALVSVVQVGQQSMYFDSRGKKFSVGVEPEIADYELIDSFEAPVSNGLVEEHSGKQKMGLGLLQSKSQLHMDGEEEDEVIVFKPTLPMPSEIIGCSSNALQGDIGSSAGTISAPHSHNGSFMMNVSDANGWPTASLSTIPLPLQPIQPSTSKWLRESEIPIANGLNNLNLSENGLAMKHRLQEYVGVMQPTAASLPLPLSVDLISRNGFSGQVSDSIIPSKRDSVLPSEQSFDGLHMKSSSALPAVARKNPVSRPARRVGPPPGFSPVPPKPVNESLSGISVDGNMQMDDYSWLDGYQLPSSTKSMGFTNATNHTAQSSYHVNVNNSMTGSTSFPFPGKQLPNMQPQLENHRILQEYQIPDHLKLYQEQQQQLGKTMQQPMPLPEQFKGVPPREGRFFV</sequence>
<evidence type="ECO:0000256" key="2">
    <source>
        <dbReference type="SAM" id="MobiDB-lite"/>
    </source>
</evidence>
<dbReference type="InterPro" id="IPR018834">
    <property type="entry name" value="DNA/RNA-bd_Est1-type"/>
</dbReference>
<feature type="compositionally biased region" description="Pro residues" evidence="2">
    <location>
        <begin position="832"/>
        <end position="844"/>
    </location>
</feature>
<dbReference type="FunCoup" id="A0A7J7CU47">
    <property type="interactions" value="3136"/>
</dbReference>
<evidence type="ECO:0000313" key="5">
    <source>
        <dbReference type="EMBL" id="KAF5737642.1"/>
    </source>
</evidence>
<proteinExistence type="predicted"/>